<name>A0A8E0VIK2_9TREM</name>
<dbReference type="EMBL" id="LUCM01006360">
    <property type="protein sequence ID" value="KAA0191390.1"/>
    <property type="molecule type" value="Genomic_DNA"/>
</dbReference>
<dbReference type="Pfam" id="PF20413">
    <property type="entry name" value="BLTP1_N"/>
    <property type="match status" value="2"/>
</dbReference>
<evidence type="ECO:0000313" key="2">
    <source>
        <dbReference type="EMBL" id="KAA0191390.1"/>
    </source>
</evidence>
<accession>A0A8E0VIK2</accession>
<comment type="caution">
    <text evidence="2">The sequence shown here is derived from an EMBL/GenBank/DDBJ whole genome shotgun (WGS) entry which is preliminary data.</text>
</comment>
<dbReference type="GO" id="GO:0098793">
    <property type="term" value="C:presynapse"/>
    <property type="evidence" value="ECO:0007669"/>
    <property type="project" value="GOC"/>
</dbReference>
<gene>
    <name evidence="2" type="ORF">FBUS_09972</name>
</gene>
<keyword evidence="3" id="KW-1185">Reference proteome</keyword>
<evidence type="ECO:0000313" key="3">
    <source>
        <dbReference type="Proteomes" id="UP000728185"/>
    </source>
</evidence>
<proteinExistence type="predicted"/>
<dbReference type="PANTHER" id="PTHR31640">
    <property type="entry name" value="TRANSMEMBRANE PROTEIN KIAA1109"/>
    <property type="match status" value="1"/>
</dbReference>
<dbReference type="InterPro" id="IPR033616">
    <property type="entry name" value="BLTP1"/>
</dbReference>
<dbReference type="PANTHER" id="PTHR31640:SF1">
    <property type="entry name" value="BRIDGE-LIKE LIPID TRANSFER PROTEIN FAMILY MEMBER 1"/>
    <property type="match status" value="1"/>
</dbReference>
<dbReference type="GO" id="GO:0048488">
    <property type="term" value="P:synaptic vesicle endocytosis"/>
    <property type="evidence" value="ECO:0007669"/>
    <property type="project" value="TreeGrafter"/>
</dbReference>
<sequence>MIRDFAFMTNDYTIRCCYAIFVFNYWTRFIPGTKSSSDRRCMYVYFYGLETHVYNRTSVYDALRDLFQIREGKRDWSETRMLRLSSKKNPDDLMLHASGSNKHRALVEDDDDETENDVNGGSPQGFLDMFWTHARRLLPCIKFNLELMKLCAGNHLLPRALVLTCSRMVGQYSLMDSTSPEDKYQHHIAADFVNLLCSLSPVSEYAGQHAVEEPPKNWDNAFHLFHFGRGHLTYLQDEPGLHPSDSEQISSDDPTVVTRSWPTWSMAIQVTKDCRIHYGPWADRQRNLLWHFFFPPSYQVAQPNSAPIPGRPRMPEKFFFQLITKTDISLDLFFVNAGVIESVCLLGMSESKIELNVPWVISPNGFVSTLCASFTQAQLQARHLWSEVLRANELKLSLRMHYPREWNMPQTWDMDLDVNHSQLVVLFDYKRFFKGLFEDWTRGTHPDLLSFVPCIYKFNVAARHLNFVLIANDYNWVSSTTENAHISFWGKRFLLSFELPFIDFLPATVPIVYKIDLYFTFIFHPETSLYHVPGPSVHRYWIDCAWAPRFTLRIGYVYHPSPWVSEYWRFLPAHMRPHIPVAKTGSRLSGRSVHGVRHHRRRDRKHGHKILAAAPLIRTHSDSSSQSELEELALRGLRPEGSQTQGPTEDDLLKSDFDASCFAPDTVDVHLHIAQAQLCFYGTLLRHFAHVKENYFGCYQRPVDFSGPPMSAEEYQSYLDEFSLLPPTDAPNPSVKRSKLKRIIDPRECRPILVRLSLEFHNIQAHLPTDNRPKTSSALARGKLQLMGFCLRGQGLFSHSGLPLAAETVEYAWLLELHVGRITGHLTAPQLSVIVHVLNEFLFTMVDPENQLICSRDFELCQHAKPQVLCPSSLALSSGILCPGEMQLKYRLIRFTLDGLDMAIVECDACLSLQLEPIRLTNCNMHGLAQRNGLFAILPGVRLVQYIRPSACESEDAKSRRFGTPTNTQRTLQLRWLEAGSLSFGPVHITVSRSPEQPELPIWQLAFLRRHDVCTKRLWFLWSDFSRRSFPQTKLIHLSPSKHPELTVLLNCGCYGQCSFFGLNESGRELYCELSSGVFKPRTVFPSRSVYRPDLCAEPKIPEAKSGSSVVSEHLPFHSEATARDNLPESSLQASLFGESLLIPHRLMHELHNPSICVERLNGLLLMRDEVIASAQAVESLNVEHGNSFCCDDSELSDEASVSISGATQSYPTSMSDMSGDFFTRIDDTASLELGRKHAYRHGTTTRSDEHRTANGADLIRTKNSCLSSGSEFLVPLDSEDEVQTQGEEVGFVYIDIFKIFPVLIMLD</sequence>
<feature type="domain" description="Bridge-like lipid transfer protein family member 1 N-terminal" evidence="1">
    <location>
        <begin position="769"/>
        <end position="1024"/>
    </location>
</feature>
<dbReference type="InterPro" id="IPR047104">
    <property type="entry name" value="BLTP1_N"/>
</dbReference>
<reference evidence="2" key="1">
    <citation type="submission" date="2019-05" db="EMBL/GenBank/DDBJ databases">
        <title>Annotation for the trematode Fasciolopsis buski.</title>
        <authorList>
            <person name="Choi Y.-J."/>
        </authorList>
    </citation>
    <scope>NUCLEOTIDE SEQUENCE</scope>
    <source>
        <strain evidence="2">HT</strain>
        <tissue evidence="2">Whole worm</tissue>
    </source>
</reference>
<protein>
    <recommendedName>
        <fullName evidence="1">Bridge-like lipid transfer protein family member 1 N-terminal domain-containing protein</fullName>
    </recommendedName>
</protein>
<feature type="domain" description="Bridge-like lipid transfer protein family member 1 N-terminal" evidence="1">
    <location>
        <begin position="1"/>
        <end position="510"/>
    </location>
</feature>
<dbReference type="OrthoDB" id="10051416at2759"/>
<organism evidence="2 3">
    <name type="scientific">Fasciolopsis buskii</name>
    <dbReference type="NCBI Taxonomy" id="27845"/>
    <lineage>
        <taxon>Eukaryota</taxon>
        <taxon>Metazoa</taxon>
        <taxon>Spiralia</taxon>
        <taxon>Lophotrochozoa</taxon>
        <taxon>Platyhelminthes</taxon>
        <taxon>Trematoda</taxon>
        <taxon>Digenea</taxon>
        <taxon>Plagiorchiida</taxon>
        <taxon>Echinostomata</taxon>
        <taxon>Echinostomatoidea</taxon>
        <taxon>Fasciolidae</taxon>
        <taxon>Fasciolopsis</taxon>
    </lineage>
</organism>
<evidence type="ECO:0000259" key="1">
    <source>
        <dbReference type="Pfam" id="PF20413"/>
    </source>
</evidence>
<dbReference type="Proteomes" id="UP000728185">
    <property type="component" value="Unassembled WGS sequence"/>
</dbReference>